<keyword evidence="1" id="KW-0175">Coiled coil</keyword>
<dbReference type="NCBIfam" id="NF033542">
    <property type="entry name" value="transpos_IS110"/>
    <property type="match status" value="1"/>
</dbReference>
<dbReference type="GO" id="GO:0006313">
    <property type="term" value="P:DNA transposition"/>
    <property type="evidence" value="ECO:0007669"/>
    <property type="project" value="InterPro"/>
</dbReference>
<dbReference type="Pfam" id="PF02371">
    <property type="entry name" value="Transposase_20"/>
    <property type="match status" value="1"/>
</dbReference>
<accession>A0A3B0ZDJ9</accession>
<proteinExistence type="predicted"/>
<evidence type="ECO:0000313" key="4">
    <source>
        <dbReference type="EMBL" id="VAW85592.1"/>
    </source>
</evidence>
<organism evidence="4">
    <name type="scientific">hydrothermal vent metagenome</name>
    <dbReference type="NCBI Taxonomy" id="652676"/>
    <lineage>
        <taxon>unclassified sequences</taxon>
        <taxon>metagenomes</taxon>
        <taxon>ecological metagenomes</taxon>
    </lineage>
</organism>
<dbReference type="PANTHER" id="PTHR33055">
    <property type="entry name" value="TRANSPOSASE FOR INSERTION SEQUENCE ELEMENT IS1111A"/>
    <property type="match status" value="1"/>
</dbReference>
<evidence type="ECO:0000259" key="3">
    <source>
        <dbReference type="Pfam" id="PF02371"/>
    </source>
</evidence>
<feature type="domain" description="Transposase IS110-like N-terminal" evidence="2">
    <location>
        <begin position="8"/>
        <end position="154"/>
    </location>
</feature>
<feature type="coiled-coil region" evidence="1">
    <location>
        <begin position="189"/>
        <end position="216"/>
    </location>
</feature>
<dbReference type="AlphaFoldDB" id="A0A3B0ZDJ9"/>
<sequence length="370" mass="42388">MNQNILFIGMDVHKESIEIAISDGNTQETRRYGKIGGTRDAMRKALIKLVAPGKSLHFCYEAGPCGYELYRYLISEGHTCCVVAPSLIPKRPGDKVKTDKRDAAQLSRLFRAGELTPVYVPDREDEAIRDLSRAREDTMLVQKAARQRLKAFLLRHDIRYPGNRSWTEKHLRWLADEVRCPSAAQQVVFQEYTNAVTESQQRLQRLNEQIEIFVKQWRLWPVVEALMSMRGVQMVVAVTVVSELGDLSRFHNPKQLMSFLGLTPSEYSSGGRTSRGRITKTGNGHVRRILIEAAWSYRYPAKVSPEMQKRQEKLPLAIRNIAWKAQLRLSQQYQHMQRKGKPHNVTVVALARQLAGFMWAIANEVTYPVK</sequence>
<evidence type="ECO:0000256" key="1">
    <source>
        <dbReference type="SAM" id="Coils"/>
    </source>
</evidence>
<name>A0A3B0ZDJ9_9ZZZZ</name>
<gene>
    <name evidence="4" type="ORF">MNBD_GAMMA17-2051</name>
</gene>
<feature type="domain" description="Transposase IS116/IS110/IS902 C-terminal" evidence="3">
    <location>
        <begin position="224"/>
        <end position="297"/>
    </location>
</feature>
<dbReference type="PANTHER" id="PTHR33055:SF3">
    <property type="entry name" value="PUTATIVE TRANSPOSASE FOR IS117-RELATED"/>
    <property type="match status" value="1"/>
</dbReference>
<dbReference type="EMBL" id="UOFQ01000027">
    <property type="protein sequence ID" value="VAW85592.1"/>
    <property type="molecule type" value="Genomic_DNA"/>
</dbReference>
<dbReference type="InterPro" id="IPR003346">
    <property type="entry name" value="Transposase_20"/>
</dbReference>
<dbReference type="Pfam" id="PF01548">
    <property type="entry name" value="DEDD_Tnp_IS110"/>
    <property type="match status" value="1"/>
</dbReference>
<dbReference type="InterPro" id="IPR047650">
    <property type="entry name" value="Transpos_IS110"/>
</dbReference>
<reference evidence="4" key="1">
    <citation type="submission" date="2018-06" db="EMBL/GenBank/DDBJ databases">
        <authorList>
            <person name="Zhirakovskaya E."/>
        </authorList>
    </citation>
    <scope>NUCLEOTIDE SEQUENCE</scope>
</reference>
<protein>
    <submittedName>
        <fullName evidence="4">Mobile element protein</fullName>
    </submittedName>
</protein>
<dbReference type="InterPro" id="IPR002525">
    <property type="entry name" value="Transp_IS110-like_N"/>
</dbReference>
<dbReference type="GO" id="GO:0003677">
    <property type="term" value="F:DNA binding"/>
    <property type="evidence" value="ECO:0007669"/>
    <property type="project" value="InterPro"/>
</dbReference>
<evidence type="ECO:0000259" key="2">
    <source>
        <dbReference type="Pfam" id="PF01548"/>
    </source>
</evidence>
<dbReference type="GO" id="GO:0004803">
    <property type="term" value="F:transposase activity"/>
    <property type="evidence" value="ECO:0007669"/>
    <property type="project" value="InterPro"/>
</dbReference>